<dbReference type="OrthoDB" id="6430052at2759"/>
<dbReference type="Proteomes" id="UP000499080">
    <property type="component" value="Unassembled WGS sequence"/>
</dbReference>
<gene>
    <name evidence="2" type="ORF">AVEN_125624_1</name>
</gene>
<keyword evidence="3" id="KW-1185">Reference proteome</keyword>
<evidence type="ECO:0000313" key="2">
    <source>
        <dbReference type="EMBL" id="GBM83911.1"/>
    </source>
</evidence>
<proteinExistence type="predicted"/>
<organism evidence="2 3">
    <name type="scientific">Araneus ventricosus</name>
    <name type="common">Orbweaver spider</name>
    <name type="synonym">Epeira ventricosa</name>
    <dbReference type="NCBI Taxonomy" id="182803"/>
    <lineage>
        <taxon>Eukaryota</taxon>
        <taxon>Metazoa</taxon>
        <taxon>Ecdysozoa</taxon>
        <taxon>Arthropoda</taxon>
        <taxon>Chelicerata</taxon>
        <taxon>Arachnida</taxon>
        <taxon>Araneae</taxon>
        <taxon>Araneomorphae</taxon>
        <taxon>Entelegynae</taxon>
        <taxon>Araneoidea</taxon>
        <taxon>Araneidae</taxon>
        <taxon>Araneus</taxon>
    </lineage>
</organism>
<dbReference type="PANTHER" id="PTHR21683">
    <property type="entry name" value="COILED-COIL DOMAIN-CONTAINING PROTEIN 42 LIKE-2-LIKE-RELATED"/>
    <property type="match status" value="1"/>
</dbReference>
<comment type="caution">
    <text evidence="2">The sequence shown here is derived from an EMBL/GenBank/DDBJ whole genome shotgun (WGS) entry which is preliminary data.</text>
</comment>
<sequence>MSKNLKRSERARASLDATTGRMDSCLVTIRGLRELAEREASLVQSALRDMENNLIDPGYTLELTKSIHRSGSRNIDDYIKRNTEILLNEHATVVRQNVIQKMKNQIREMNEEMSQEARKLGDDISNFFEFIQNSYSQASNSFRKVTEIAKRNYEKVVLTMVTEDKLFTLNNELRELEQQLLECLMCSEFLKTLSPEKYEKEAFHIRKDACGRGERLLGRGDEADRASQGEQPLAGAQQPLRQGGVEIRDDGARSSQGANVNVRISLHINTLTYPFHEKILQY</sequence>
<dbReference type="AlphaFoldDB" id="A0A4Y2J0W8"/>
<dbReference type="InterPro" id="IPR051147">
    <property type="entry name" value="CFAP_domain-containing"/>
</dbReference>
<dbReference type="EMBL" id="BGPR01003118">
    <property type="protein sequence ID" value="GBM83911.1"/>
    <property type="molecule type" value="Genomic_DNA"/>
</dbReference>
<feature type="region of interest" description="Disordered" evidence="1">
    <location>
        <begin position="221"/>
        <end position="242"/>
    </location>
</feature>
<accession>A0A4Y2J0W8</accession>
<dbReference type="PANTHER" id="PTHR21683:SF3">
    <property type="entry name" value="CILIA AND FLAGELLA ASSOCIATED PROTEIN 100"/>
    <property type="match status" value="1"/>
</dbReference>
<evidence type="ECO:0000313" key="3">
    <source>
        <dbReference type="Proteomes" id="UP000499080"/>
    </source>
</evidence>
<name>A0A4Y2J0W8_ARAVE</name>
<evidence type="ECO:0000256" key="1">
    <source>
        <dbReference type="SAM" id="MobiDB-lite"/>
    </source>
</evidence>
<protein>
    <submittedName>
        <fullName evidence="2">Uncharacterized protein</fullName>
    </submittedName>
</protein>
<reference evidence="2 3" key="1">
    <citation type="journal article" date="2019" name="Sci. Rep.">
        <title>Orb-weaving spider Araneus ventricosus genome elucidates the spidroin gene catalogue.</title>
        <authorList>
            <person name="Kono N."/>
            <person name="Nakamura H."/>
            <person name="Ohtoshi R."/>
            <person name="Moran D.A.P."/>
            <person name="Shinohara A."/>
            <person name="Yoshida Y."/>
            <person name="Fujiwara M."/>
            <person name="Mori M."/>
            <person name="Tomita M."/>
            <person name="Arakawa K."/>
        </authorList>
    </citation>
    <scope>NUCLEOTIDE SEQUENCE [LARGE SCALE GENOMIC DNA]</scope>
</reference>